<dbReference type="GO" id="GO:0016811">
    <property type="term" value="F:hydrolase activity, acting on carbon-nitrogen (but not peptide) bonds, in linear amides"/>
    <property type="evidence" value="ECO:0007669"/>
    <property type="project" value="InterPro"/>
</dbReference>
<dbReference type="AlphaFoldDB" id="A0AA48RDQ3"/>
<feature type="transmembrane region" description="Helical" evidence="6">
    <location>
        <begin position="104"/>
        <end position="126"/>
    </location>
</feature>
<name>A0AA48RDQ3_9ZZZZ</name>
<evidence type="ECO:0000256" key="1">
    <source>
        <dbReference type="ARBA" id="ARBA00004141"/>
    </source>
</evidence>
<feature type="transmembrane region" description="Helical" evidence="6">
    <location>
        <begin position="188"/>
        <end position="208"/>
    </location>
</feature>
<dbReference type="EMBL" id="OY288114">
    <property type="protein sequence ID" value="CAJ0862267.1"/>
    <property type="molecule type" value="Genomic_DNA"/>
</dbReference>
<dbReference type="GO" id="GO:0016020">
    <property type="term" value="C:membrane"/>
    <property type="evidence" value="ECO:0007669"/>
    <property type="project" value="UniProtKB-SubCell"/>
</dbReference>
<accession>A0AA48RDQ3</accession>
<keyword evidence="2 6" id="KW-0812">Transmembrane</keyword>
<sequence>MDWREPVRDYCERLDGAFWSEPLNALTNAGFLIAAAAALVLLRRRREPDPAALALIVVTASVGVGSFLFHTLATRGAMLLDVIPITIFIYGFFLLALRRFFGLGLVAGVVATALFGVASFLFGSIVHGLNGSVAYLPALAALAGFSSLLWRREPLVAQGLAVAAGVFLISLVLRTIDRAICPAIPTGTHFLWHSLNAVVLWLLLRTAIMTGKAE</sequence>
<evidence type="ECO:0008006" key="8">
    <source>
        <dbReference type="Google" id="ProtNLM"/>
    </source>
</evidence>
<feature type="transmembrane region" description="Helical" evidence="6">
    <location>
        <begin position="23"/>
        <end position="42"/>
    </location>
</feature>
<feature type="transmembrane region" description="Helical" evidence="6">
    <location>
        <begin position="132"/>
        <end position="150"/>
    </location>
</feature>
<dbReference type="InterPro" id="IPR008901">
    <property type="entry name" value="ACER"/>
</dbReference>
<evidence type="ECO:0000256" key="5">
    <source>
        <dbReference type="ARBA" id="ARBA00023136"/>
    </source>
</evidence>
<comment type="subcellular location">
    <subcellularLocation>
        <location evidence="1">Membrane</location>
        <topology evidence="1">Multi-pass membrane protein</topology>
    </subcellularLocation>
</comment>
<keyword evidence="4 6" id="KW-1133">Transmembrane helix</keyword>
<organism evidence="7">
    <name type="scientific">freshwater sediment metagenome</name>
    <dbReference type="NCBI Taxonomy" id="556182"/>
    <lineage>
        <taxon>unclassified sequences</taxon>
        <taxon>metagenomes</taxon>
        <taxon>ecological metagenomes</taxon>
    </lineage>
</organism>
<dbReference type="Pfam" id="PF05875">
    <property type="entry name" value="Ceramidase"/>
    <property type="match status" value="1"/>
</dbReference>
<feature type="transmembrane region" description="Helical" evidence="6">
    <location>
        <begin position="155"/>
        <end position="176"/>
    </location>
</feature>
<evidence type="ECO:0000256" key="6">
    <source>
        <dbReference type="SAM" id="Phobius"/>
    </source>
</evidence>
<evidence type="ECO:0000256" key="3">
    <source>
        <dbReference type="ARBA" id="ARBA00022801"/>
    </source>
</evidence>
<proteinExistence type="predicted"/>
<gene>
    <name evidence="7" type="ORF">AMST5_01474</name>
</gene>
<keyword evidence="3" id="KW-0378">Hydrolase</keyword>
<feature type="transmembrane region" description="Helical" evidence="6">
    <location>
        <begin position="51"/>
        <end position="72"/>
    </location>
</feature>
<evidence type="ECO:0000256" key="2">
    <source>
        <dbReference type="ARBA" id="ARBA00022692"/>
    </source>
</evidence>
<keyword evidence="5 6" id="KW-0472">Membrane</keyword>
<protein>
    <recommendedName>
        <fullName evidence="8">Ceramidase</fullName>
    </recommendedName>
</protein>
<evidence type="ECO:0000313" key="7">
    <source>
        <dbReference type="EMBL" id="CAJ0862267.1"/>
    </source>
</evidence>
<reference evidence="7" key="1">
    <citation type="submission" date="2023-07" db="EMBL/GenBank/DDBJ databases">
        <authorList>
            <person name="Pelsma A.J. K."/>
        </authorList>
    </citation>
    <scope>NUCLEOTIDE SEQUENCE</scope>
</reference>
<evidence type="ECO:0000256" key="4">
    <source>
        <dbReference type="ARBA" id="ARBA00022989"/>
    </source>
</evidence>
<feature type="transmembrane region" description="Helical" evidence="6">
    <location>
        <begin position="78"/>
        <end position="97"/>
    </location>
</feature>
<dbReference type="GO" id="GO:0006672">
    <property type="term" value="P:ceramide metabolic process"/>
    <property type="evidence" value="ECO:0007669"/>
    <property type="project" value="InterPro"/>
</dbReference>